<gene>
    <name evidence="1" type="ORF">Tci_901065</name>
</gene>
<name>A0A699V6X0_TANCI</name>
<accession>A0A699V6X0</accession>
<dbReference type="AlphaFoldDB" id="A0A699V6X0"/>
<sequence>EDYKAGRQLSQLPILRGYVEASG</sequence>
<organism evidence="1">
    <name type="scientific">Tanacetum cinerariifolium</name>
    <name type="common">Dalmatian daisy</name>
    <name type="synonym">Chrysanthemum cinerariifolium</name>
    <dbReference type="NCBI Taxonomy" id="118510"/>
    <lineage>
        <taxon>Eukaryota</taxon>
        <taxon>Viridiplantae</taxon>
        <taxon>Streptophyta</taxon>
        <taxon>Embryophyta</taxon>
        <taxon>Tracheophyta</taxon>
        <taxon>Spermatophyta</taxon>
        <taxon>Magnoliopsida</taxon>
        <taxon>eudicotyledons</taxon>
        <taxon>Gunneridae</taxon>
        <taxon>Pentapetalae</taxon>
        <taxon>asterids</taxon>
        <taxon>campanulids</taxon>
        <taxon>Asterales</taxon>
        <taxon>Asteraceae</taxon>
        <taxon>Asteroideae</taxon>
        <taxon>Anthemideae</taxon>
        <taxon>Anthemidinae</taxon>
        <taxon>Tanacetum</taxon>
    </lineage>
</organism>
<protein>
    <submittedName>
        <fullName evidence="1">Uncharacterized protein</fullName>
    </submittedName>
</protein>
<comment type="caution">
    <text evidence="1">The sequence shown here is derived from an EMBL/GenBank/DDBJ whole genome shotgun (WGS) entry which is preliminary data.</text>
</comment>
<feature type="non-terminal residue" evidence="1">
    <location>
        <position position="1"/>
    </location>
</feature>
<proteinExistence type="predicted"/>
<dbReference type="EMBL" id="BKCJ011391614">
    <property type="protein sequence ID" value="GFD29096.1"/>
    <property type="molecule type" value="Genomic_DNA"/>
</dbReference>
<evidence type="ECO:0000313" key="1">
    <source>
        <dbReference type="EMBL" id="GFD29096.1"/>
    </source>
</evidence>
<reference evidence="1" key="1">
    <citation type="journal article" date="2019" name="Sci. Rep.">
        <title>Draft genome of Tanacetum cinerariifolium, the natural source of mosquito coil.</title>
        <authorList>
            <person name="Yamashiro T."/>
            <person name="Shiraishi A."/>
            <person name="Satake H."/>
            <person name="Nakayama K."/>
        </authorList>
    </citation>
    <scope>NUCLEOTIDE SEQUENCE</scope>
</reference>